<organism evidence="9 10">
    <name type="scientific">Candidatus Limisoma intestinavium</name>
    <dbReference type="NCBI Taxonomy" id="2840856"/>
    <lineage>
        <taxon>Bacteria</taxon>
        <taxon>Pseudomonadati</taxon>
        <taxon>Bacteroidota</taxon>
        <taxon>Bacteroidia</taxon>
        <taxon>Bacteroidales</taxon>
        <taxon>Candidatus Limisoma</taxon>
    </lineage>
</organism>
<feature type="domain" description="4Fe-4S ferredoxin-type" evidence="8">
    <location>
        <begin position="452"/>
        <end position="484"/>
    </location>
</feature>
<reference evidence="9" key="1">
    <citation type="submission" date="2020-10" db="EMBL/GenBank/DDBJ databases">
        <authorList>
            <person name="Gilroy R."/>
        </authorList>
    </citation>
    <scope>NUCLEOTIDE SEQUENCE</scope>
    <source>
        <strain evidence="9">17073</strain>
    </source>
</reference>
<feature type="domain" description="4Fe-4S ferredoxin-type" evidence="8">
    <location>
        <begin position="419"/>
        <end position="448"/>
    </location>
</feature>
<dbReference type="PROSITE" id="PS51379">
    <property type="entry name" value="4FE4S_FER_2"/>
    <property type="match status" value="6"/>
</dbReference>
<proteinExistence type="predicted"/>
<dbReference type="Pfam" id="PF12801">
    <property type="entry name" value="Fer4_5"/>
    <property type="match status" value="2"/>
</dbReference>
<feature type="transmembrane region" description="Helical" evidence="7">
    <location>
        <begin position="164"/>
        <end position="189"/>
    </location>
</feature>
<dbReference type="InterPro" id="IPR017900">
    <property type="entry name" value="4Fe4S_Fe_S_CS"/>
</dbReference>
<evidence type="ECO:0000256" key="4">
    <source>
        <dbReference type="ARBA" id="ARBA00022982"/>
    </source>
</evidence>
<evidence type="ECO:0000313" key="10">
    <source>
        <dbReference type="Proteomes" id="UP000824076"/>
    </source>
</evidence>
<evidence type="ECO:0000313" key="9">
    <source>
        <dbReference type="EMBL" id="HIU39366.1"/>
    </source>
</evidence>
<dbReference type="GO" id="GO:0051539">
    <property type="term" value="F:4 iron, 4 sulfur cluster binding"/>
    <property type="evidence" value="ECO:0007669"/>
    <property type="project" value="UniProtKB-KW"/>
</dbReference>
<dbReference type="AlphaFoldDB" id="A0A9D1IMN4"/>
<evidence type="ECO:0000256" key="1">
    <source>
        <dbReference type="ARBA" id="ARBA00022448"/>
    </source>
</evidence>
<dbReference type="Pfam" id="PF12838">
    <property type="entry name" value="Fer4_7"/>
    <property type="match status" value="2"/>
</dbReference>
<feature type="transmembrane region" description="Helical" evidence="7">
    <location>
        <begin position="105"/>
        <end position="129"/>
    </location>
</feature>
<accession>A0A9D1IMN4</accession>
<dbReference type="PROSITE" id="PS00198">
    <property type="entry name" value="4FE4S_FER_1"/>
    <property type="match status" value="2"/>
</dbReference>
<feature type="domain" description="4Fe-4S ferredoxin-type" evidence="8">
    <location>
        <begin position="372"/>
        <end position="404"/>
    </location>
</feature>
<keyword evidence="2" id="KW-0004">4Fe-4S</keyword>
<keyword evidence="1" id="KW-0813">Transport</keyword>
<feature type="domain" description="4Fe-4S ferredoxin-type" evidence="8">
    <location>
        <begin position="215"/>
        <end position="244"/>
    </location>
</feature>
<reference evidence="9" key="2">
    <citation type="journal article" date="2021" name="PeerJ">
        <title>Extensive microbial diversity within the chicken gut microbiome revealed by metagenomics and culture.</title>
        <authorList>
            <person name="Gilroy R."/>
            <person name="Ravi A."/>
            <person name="Getino M."/>
            <person name="Pursley I."/>
            <person name="Horton D.L."/>
            <person name="Alikhan N.F."/>
            <person name="Baker D."/>
            <person name="Gharbi K."/>
            <person name="Hall N."/>
            <person name="Watson M."/>
            <person name="Adriaenssens E.M."/>
            <person name="Foster-Nyarko E."/>
            <person name="Jarju S."/>
            <person name="Secka A."/>
            <person name="Antonio M."/>
            <person name="Oren A."/>
            <person name="Chaudhuri R.R."/>
            <person name="La Ragione R."/>
            <person name="Hildebrand F."/>
            <person name="Pallen M.J."/>
        </authorList>
    </citation>
    <scope>NUCLEOTIDE SEQUENCE</scope>
    <source>
        <strain evidence="9">17073</strain>
    </source>
</reference>
<dbReference type="GO" id="GO:0046872">
    <property type="term" value="F:metal ion binding"/>
    <property type="evidence" value="ECO:0007669"/>
    <property type="project" value="UniProtKB-KW"/>
</dbReference>
<gene>
    <name evidence="9" type="ORF">IAD18_06855</name>
</gene>
<protein>
    <submittedName>
        <fullName evidence="9">4Fe-4S dicluster domain-containing protein</fullName>
    </submittedName>
</protein>
<dbReference type="GO" id="GO:0005886">
    <property type="term" value="C:plasma membrane"/>
    <property type="evidence" value="ECO:0007669"/>
    <property type="project" value="TreeGrafter"/>
</dbReference>
<name>A0A9D1IMN4_9BACT</name>
<evidence type="ECO:0000256" key="6">
    <source>
        <dbReference type="ARBA" id="ARBA00023014"/>
    </source>
</evidence>
<evidence type="ECO:0000259" key="8">
    <source>
        <dbReference type="PROSITE" id="PS51379"/>
    </source>
</evidence>
<keyword evidence="7" id="KW-0472">Membrane</keyword>
<dbReference type="CDD" id="cd16373">
    <property type="entry name" value="DMSOR_beta_like"/>
    <property type="match status" value="1"/>
</dbReference>
<comment type="caution">
    <text evidence="9">The sequence shown here is derived from an EMBL/GenBank/DDBJ whole genome shotgun (WGS) entry which is preliminary data.</text>
</comment>
<feature type="domain" description="4Fe-4S ferredoxin-type" evidence="8">
    <location>
        <begin position="333"/>
        <end position="364"/>
    </location>
</feature>
<sequence length="486" mass="52831">MRKLKILRVALSIALFLATTIFIADTSGMLPRHFAFLAKWQILPAVLSFSIGIILFWTIATYLFGRVYCSSLCPMGVFQDIFGRIGKMARKPKNARYHYSRPLNLLRYAILAAVVLCLIFGVSVIPALIDPYSAYTRMIVDLLQPLVGMSYNALTASAETIPPAIVAFSGFAGLAVGILTFVIVGILAFRNGRTFCNSVCPVGSALSIISRKSVFRMAIDSEKCIGCRRCEAICKASCIDVKQHKIDTSRCVLCFDCLTACHDNAIAYRPILKTTPKQAAATDIERRRFAGIVCSAAIGGIVAKAQNAMNEIEKTAGNSGSPRSRAIAIIPPGAESRDSFLLRCTACQLCVSKCPQGILRPATSEYGLLHAFKPYLDYERSYCLYNCNLCSSVCPTGALRPLPLEEKRRHPVGKAIFLLENCVTQTDGVECGACARKCPVDAITMVGYGNTKIPKIDETACIGCGKCEYVCPASPEKAIYINGLEI</sequence>
<keyword evidence="7" id="KW-0812">Transmembrane</keyword>
<feature type="transmembrane region" description="Helical" evidence="7">
    <location>
        <begin position="40"/>
        <end position="65"/>
    </location>
</feature>
<dbReference type="PANTHER" id="PTHR30176">
    <property type="entry name" value="FERREDOXIN-TYPE PROTEIN NAPH"/>
    <property type="match status" value="1"/>
</dbReference>
<evidence type="ECO:0000256" key="2">
    <source>
        <dbReference type="ARBA" id="ARBA00022485"/>
    </source>
</evidence>
<dbReference type="Gene3D" id="3.30.70.20">
    <property type="match status" value="3"/>
</dbReference>
<keyword evidence="5" id="KW-0408">Iron</keyword>
<dbReference type="EMBL" id="DVMS01000195">
    <property type="protein sequence ID" value="HIU39366.1"/>
    <property type="molecule type" value="Genomic_DNA"/>
</dbReference>
<dbReference type="InterPro" id="IPR051684">
    <property type="entry name" value="Electron_Trans/Redox"/>
</dbReference>
<evidence type="ECO:0000256" key="7">
    <source>
        <dbReference type="SAM" id="Phobius"/>
    </source>
</evidence>
<evidence type="ECO:0000256" key="5">
    <source>
        <dbReference type="ARBA" id="ARBA00023004"/>
    </source>
</evidence>
<evidence type="ECO:0000256" key="3">
    <source>
        <dbReference type="ARBA" id="ARBA00022723"/>
    </source>
</evidence>
<keyword evidence="7" id="KW-1133">Transmembrane helix</keyword>
<keyword evidence="6" id="KW-0411">Iron-sulfur</keyword>
<dbReference type="InterPro" id="IPR017896">
    <property type="entry name" value="4Fe4S_Fe-S-bd"/>
</dbReference>
<feature type="domain" description="4Fe-4S ferredoxin-type" evidence="8">
    <location>
        <begin position="245"/>
        <end position="271"/>
    </location>
</feature>
<keyword evidence="3" id="KW-0479">Metal-binding</keyword>
<keyword evidence="4" id="KW-0249">Electron transport</keyword>
<dbReference type="SUPFAM" id="SSF54862">
    <property type="entry name" value="4Fe-4S ferredoxins"/>
    <property type="match status" value="2"/>
</dbReference>
<dbReference type="PANTHER" id="PTHR30176:SF3">
    <property type="entry name" value="FERREDOXIN-TYPE PROTEIN NAPH"/>
    <property type="match status" value="1"/>
</dbReference>
<dbReference type="Proteomes" id="UP000824076">
    <property type="component" value="Unassembled WGS sequence"/>
</dbReference>